<name>X1RSA4_9ZZZZ</name>
<accession>X1RSA4</accession>
<dbReference type="InterPro" id="IPR001646">
    <property type="entry name" value="5peptide_repeat"/>
</dbReference>
<dbReference type="EMBL" id="BARV01035660">
    <property type="protein sequence ID" value="GAI58404.1"/>
    <property type="molecule type" value="Genomic_DNA"/>
</dbReference>
<dbReference type="AlphaFoldDB" id="X1RSA4"/>
<evidence type="ECO:0000313" key="2">
    <source>
        <dbReference type="EMBL" id="GAI58404.1"/>
    </source>
</evidence>
<comment type="caution">
    <text evidence="2">The sequence shown here is derived from an EMBL/GenBank/DDBJ whole genome shotgun (WGS) entry which is preliminary data.</text>
</comment>
<dbReference type="Pfam" id="PF00805">
    <property type="entry name" value="Pentapeptide"/>
    <property type="match status" value="1"/>
</dbReference>
<feature type="region of interest" description="Disordered" evidence="1">
    <location>
        <begin position="1"/>
        <end position="49"/>
    </location>
</feature>
<protein>
    <recommendedName>
        <fullName evidence="3">Pentapeptide repeat-containing protein</fullName>
    </recommendedName>
</protein>
<evidence type="ECO:0000256" key="1">
    <source>
        <dbReference type="SAM" id="MobiDB-lite"/>
    </source>
</evidence>
<sequence length="49" mass="5299">RQTQLEGADLRGSDLRGTRVDPEALSQASITGALLPKGMEQKKEEDNST</sequence>
<feature type="compositionally biased region" description="Basic and acidic residues" evidence="1">
    <location>
        <begin position="39"/>
        <end position="49"/>
    </location>
</feature>
<evidence type="ECO:0008006" key="3">
    <source>
        <dbReference type="Google" id="ProtNLM"/>
    </source>
</evidence>
<feature type="non-terminal residue" evidence="2">
    <location>
        <position position="1"/>
    </location>
</feature>
<proteinExistence type="predicted"/>
<reference evidence="2" key="1">
    <citation type="journal article" date="2014" name="Front. Microbiol.">
        <title>High frequency of phylogenetically diverse reductive dehalogenase-homologous genes in deep subseafloor sedimentary metagenomes.</title>
        <authorList>
            <person name="Kawai M."/>
            <person name="Futagami T."/>
            <person name="Toyoda A."/>
            <person name="Takaki Y."/>
            <person name="Nishi S."/>
            <person name="Hori S."/>
            <person name="Arai W."/>
            <person name="Tsubouchi T."/>
            <person name="Morono Y."/>
            <person name="Uchiyama I."/>
            <person name="Ito T."/>
            <person name="Fujiyama A."/>
            <person name="Inagaki F."/>
            <person name="Takami H."/>
        </authorList>
    </citation>
    <scope>NUCLEOTIDE SEQUENCE</scope>
    <source>
        <strain evidence="2">Expedition CK06-06</strain>
    </source>
</reference>
<organism evidence="2">
    <name type="scientific">marine sediment metagenome</name>
    <dbReference type="NCBI Taxonomy" id="412755"/>
    <lineage>
        <taxon>unclassified sequences</taxon>
        <taxon>metagenomes</taxon>
        <taxon>ecological metagenomes</taxon>
    </lineage>
</organism>
<gene>
    <name evidence="2" type="ORF">S06H3_55603</name>
</gene>
<feature type="compositionally biased region" description="Basic and acidic residues" evidence="1">
    <location>
        <begin position="8"/>
        <end position="22"/>
    </location>
</feature>